<feature type="signal peptide" evidence="2">
    <location>
        <begin position="1"/>
        <end position="16"/>
    </location>
</feature>
<evidence type="ECO:0000313" key="4">
    <source>
        <dbReference type="Proteomes" id="UP000001471"/>
    </source>
</evidence>
<organism evidence="3 4">
    <name type="scientific">Pyrenophora tritici-repentis (strain Pt-1C-BFP)</name>
    <name type="common">Wheat tan spot fungus</name>
    <name type="synonym">Drechslera tritici-repentis</name>
    <dbReference type="NCBI Taxonomy" id="426418"/>
    <lineage>
        <taxon>Eukaryota</taxon>
        <taxon>Fungi</taxon>
        <taxon>Dikarya</taxon>
        <taxon>Ascomycota</taxon>
        <taxon>Pezizomycotina</taxon>
        <taxon>Dothideomycetes</taxon>
        <taxon>Pleosporomycetidae</taxon>
        <taxon>Pleosporales</taxon>
        <taxon>Pleosporineae</taxon>
        <taxon>Pleosporaceae</taxon>
        <taxon>Pyrenophora</taxon>
    </lineage>
</organism>
<evidence type="ECO:0000256" key="1">
    <source>
        <dbReference type="SAM" id="MobiDB-lite"/>
    </source>
</evidence>
<gene>
    <name evidence="3" type="ORF">PTRG_11416</name>
</gene>
<protein>
    <submittedName>
        <fullName evidence="3">Uncharacterized protein</fullName>
    </submittedName>
</protein>
<dbReference type="InParanoid" id="B2WNF9"/>
<dbReference type="Proteomes" id="UP000001471">
    <property type="component" value="Unassembled WGS sequence"/>
</dbReference>
<reference evidence="4" key="1">
    <citation type="journal article" date="2013" name="G3 (Bethesda)">
        <title>Comparative genomics of a plant-pathogenic fungus, Pyrenophora tritici-repentis, reveals transduplication and the impact of repeat elements on pathogenicity and population divergence.</title>
        <authorList>
            <person name="Manning V.A."/>
            <person name="Pandelova I."/>
            <person name="Dhillon B."/>
            <person name="Wilhelm L.J."/>
            <person name="Goodwin S.B."/>
            <person name="Berlin A.M."/>
            <person name="Figueroa M."/>
            <person name="Freitag M."/>
            <person name="Hane J.K."/>
            <person name="Henrissat B."/>
            <person name="Holman W.H."/>
            <person name="Kodira C.D."/>
            <person name="Martin J."/>
            <person name="Oliver R.P."/>
            <person name="Robbertse B."/>
            <person name="Schackwitz W."/>
            <person name="Schwartz D.C."/>
            <person name="Spatafora J.W."/>
            <person name="Turgeon B.G."/>
            <person name="Yandava C."/>
            <person name="Young S."/>
            <person name="Zhou S."/>
            <person name="Zeng Q."/>
            <person name="Grigoriev I.V."/>
            <person name="Ma L.-J."/>
            <person name="Ciuffetti L.M."/>
        </authorList>
    </citation>
    <scope>NUCLEOTIDE SEQUENCE [LARGE SCALE GENOMIC DNA]</scope>
    <source>
        <strain evidence="4">Pt-1C-BFP</strain>
    </source>
</reference>
<dbReference type="AlphaFoldDB" id="B2WNF9"/>
<proteinExistence type="predicted"/>
<feature type="region of interest" description="Disordered" evidence="1">
    <location>
        <begin position="35"/>
        <end position="59"/>
    </location>
</feature>
<sequence length="59" mass="6163">MKTFAAILLFAATCLAVAVPENGNLVLRDENLAPRNGRLASATNRPEKGSKGYSMGGKA</sequence>
<accession>B2WNF9</accession>
<evidence type="ECO:0000313" key="3">
    <source>
        <dbReference type="EMBL" id="EDU44466.1"/>
    </source>
</evidence>
<dbReference type="HOGENOM" id="CLU_2961920_0_0_1"/>
<dbReference type="EMBL" id="DS231631">
    <property type="protein sequence ID" value="EDU44466.1"/>
    <property type="molecule type" value="Genomic_DNA"/>
</dbReference>
<feature type="chain" id="PRO_5002784897" evidence="2">
    <location>
        <begin position="17"/>
        <end position="59"/>
    </location>
</feature>
<evidence type="ECO:0000256" key="2">
    <source>
        <dbReference type="SAM" id="SignalP"/>
    </source>
</evidence>
<keyword evidence="2" id="KW-0732">Signal</keyword>
<name>B2WNF9_PYRTR</name>